<keyword evidence="1" id="KW-1133">Transmembrane helix</keyword>
<dbReference type="Proteomes" id="UP000564378">
    <property type="component" value="Unassembled WGS sequence"/>
</dbReference>
<feature type="transmembrane region" description="Helical" evidence="1">
    <location>
        <begin position="81"/>
        <end position="102"/>
    </location>
</feature>
<comment type="caution">
    <text evidence="2">The sequence shown here is derived from an EMBL/GenBank/DDBJ whole genome shotgun (WGS) entry which is preliminary data.</text>
</comment>
<dbReference type="AlphaFoldDB" id="A0A842HRP4"/>
<gene>
    <name evidence="2" type="ORF">H6P80_02470</name>
</gene>
<dbReference type="EMBL" id="JACJVJ010000001">
    <property type="protein sequence ID" value="MBC2776478.1"/>
    <property type="molecule type" value="Genomic_DNA"/>
</dbReference>
<accession>A0A842HRP4</accession>
<keyword evidence="3" id="KW-1185">Reference proteome</keyword>
<evidence type="ECO:0000313" key="3">
    <source>
        <dbReference type="Proteomes" id="UP000564378"/>
    </source>
</evidence>
<sequence>MTRDGEKRVLQTAIAFACLVPILMGAASVIAGPAILSGVDNPPARDLDSHFRYLSGIFLVMGLAFASCIPGVERKTALFRLLGAMVVAGGLARALSAAQYGWPGAGHRFGLAMELGVVPLLMLWQARIARRFRGA</sequence>
<protein>
    <submittedName>
        <fullName evidence="2">DUF4345 domain-containing protein</fullName>
    </submittedName>
</protein>
<evidence type="ECO:0000313" key="2">
    <source>
        <dbReference type="EMBL" id="MBC2776478.1"/>
    </source>
</evidence>
<feature type="transmembrane region" description="Helical" evidence="1">
    <location>
        <begin position="108"/>
        <end position="126"/>
    </location>
</feature>
<feature type="transmembrane region" description="Helical" evidence="1">
    <location>
        <begin position="51"/>
        <end position="69"/>
    </location>
</feature>
<organism evidence="2 3">
    <name type="scientific">Parasphingopyxis marina</name>
    <dbReference type="NCBI Taxonomy" id="2761622"/>
    <lineage>
        <taxon>Bacteria</taxon>
        <taxon>Pseudomonadati</taxon>
        <taxon>Pseudomonadota</taxon>
        <taxon>Alphaproteobacteria</taxon>
        <taxon>Sphingomonadales</taxon>
        <taxon>Sphingomonadaceae</taxon>
        <taxon>Parasphingopyxis</taxon>
    </lineage>
</organism>
<dbReference type="RefSeq" id="WP_185799759.1">
    <property type="nucleotide sequence ID" value="NZ_JACJVJ010000001.1"/>
</dbReference>
<dbReference type="InterPro" id="IPR025597">
    <property type="entry name" value="DUF4345"/>
</dbReference>
<keyword evidence="1" id="KW-0812">Transmembrane</keyword>
<proteinExistence type="predicted"/>
<name>A0A842HRP4_9SPHN</name>
<keyword evidence="1" id="KW-0472">Membrane</keyword>
<feature type="transmembrane region" description="Helical" evidence="1">
    <location>
        <begin position="12"/>
        <end position="31"/>
    </location>
</feature>
<reference evidence="2 3" key="1">
    <citation type="submission" date="2020-08" db="EMBL/GenBank/DDBJ databases">
        <title>Draft genome sequence of Parasphingopyxis sp. GrpM-11.</title>
        <authorList>
            <person name="Oh J."/>
            <person name="Roh D.-H."/>
        </authorList>
    </citation>
    <scope>NUCLEOTIDE SEQUENCE [LARGE SCALE GENOMIC DNA]</scope>
    <source>
        <strain evidence="2 3">GrpM-11</strain>
    </source>
</reference>
<dbReference type="Pfam" id="PF14248">
    <property type="entry name" value="DUF4345"/>
    <property type="match status" value="1"/>
</dbReference>
<evidence type="ECO:0000256" key="1">
    <source>
        <dbReference type="SAM" id="Phobius"/>
    </source>
</evidence>